<evidence type="ECO:0000313" key="2">
    <source>
        <dbReference type="Proteomes" id="UP000593591"/>
    </source>
</evidence>
<proteinExistence type="predicted"/>
<organism evidence="1 2">
    <name type="scientific">Treponema rectale</name>
    <dbReference type="NCBI Taxonomy" id="744512"/>
    <lineage>
        <taxon>Bacteria</taxon>
        <taxon>Pseudomonadati</taxon>
        <taxon>Spirochaetota</taxon>
        <taxon>Spirochaetia</taxon>
        <taxon>Spirochaetales</taxon>
        <taxon>Treponemataceae</taxon>
        <taxon>Treponema</taxon>
    </lineage>
</organism>
<dbReference type="AlphaFoldDB" id="A0A7M1XIE5"/>
<gene>
    <name evidence="1" type="ORF">DYE49_02230</name>
</gene>
<evidence type="ECO:0000313" key="1">
    <source>
        <dbReference type="EMBL" id="QOS39334.1"/>
    </source>
</evidence>
<dbReference type="KEGG" id="trc:DYE49_02230"/>
<accession>A0A7M1XIE5</accession>
<dbReference type="Proteomes" id="UP000593591">
    <property type="component" value="Chromosome"/>
</dbReference>
<reference evidence="1 2" key="1">
    <citation type="submission" date="2018-08" db="EMBL/GenBank/DDBJ databases">
        <title>The first complete genome of Treponema rectale (CHPAT), a commensal spirochete of the bovine rectum.</title>
        <authorList>
            <person name="Staton G.J."/>
            <person name="Clegg S.R."/>
            <person name="Carter S.D."/>
            <person name="Radford A.D."/>
            <person name="Darby A."/>
            <person name="Hall N."/>
            <person name="Birtles R.J."/>
            <person name="Evans N.J."/>
        </authorList>
    </citation>
    <scope>NUCLEOTIDE SEQUENCE [LARGE SCALE GENOMIC DNA]</scope>
    <source>
        <strain evidence="1 2">CHPA</strain>
    </source>
</reference>
<sequence>MRKSRDQLVRYYVEGQCEKKLIDTYKTKPEFAFCPGKVEVFNVVNEKLSKARLLALDRGTTIVLVYDTDVKETGTLEENLRLFNLAGLKHIYHVQSLKNFEEELLFSTDCNKINDFFHTEGREEFKKQFIKHSDIRTKLASVGFKPEKMWSRLNTEEPFKQYASQEALNFIKNK</sequence>
<name>A0A7M1XIE5_9SPIR</name>
<dbReference type="EMBL" id="CP031517">
    <property type="protein sequence ID" value="QOS39334.1"/>
    <property type="molecule type" value="Genomic_DNA"/>
</dbReference>
<protein>
    <submittedName>
        <fullName evidence="1">Uncharacterized protein</fullName>
    </submittedName>
</protein>